<name>A0A8R7QF93_TRIUA</name>
<proteinExistence type="predicted"/>
<reference evidence="7" key="2">
    <citation type="submission" date="2018-03" db="EMBL/GenBank/DDBJ databases">
        <title>The Triticum urartu genome reveals the dynamic nature of wheat genome evolution.</title>
        <authorList>
            <person name="Ling H."/>
            <person name="Ma B."/>
            <person name="Shi X."/>
            <person name="Liu H."/>
            <person name="Dong L."/>
            <person name="Sun H."/>
            <person name="Cao Y."/>
            <person name="Gao Q."/>
            <person name="Zheng S."/>
            <person name="Li Y."/>
            <person name="Yu Y."/>
            <person name="Du H."/>
            <person name="Qi M."/>
            <person name="Li Y."/>
            <person name="Yu H."/>
            <person name="Cui Y."/>
            <person name="Wang N."/>
            <person name="Chen C."/>
            <person name="Wu H."/>
            <person name="Zhao Y."/>
            <person name="Zhang J."/>
            <person name="Li Y."/>
            <person name="Zhou W."/>
            <person name="Zhang B."/>
            <person name="Hu W."/>
            <person name="Eijk M."/>
            <person name="Tang J."/>
            <person name="Witsenboer H."/>
            <person name="Zhao S."/>
            <person name="Li Z."/>
            <person name="Zhang A."/>
            <person name="Wang D."/>
            <person name="Liang C."/>
        </authorList>
    </citation>
    <scope>NUCLEOTIDE SEQUENCE [LARGE SCALE GENOMIC DNA]</scope>
    <source>
        <strain evidence="7">cv. G1812</strain>
    </source>
</reference>
<dbReference type="SUPFAM" id="SSF57667">
    <property type="entry name" value="beta-beta-alpha zinc fingers"/>
    <property type="match status" value="1"/>
</dbReference>
<dbReference type="Gramene" id="TuG1812G0500002424.01.T01">
    <property type="protein sequence ID" value="TuG1812G0500002424.01.T01.cds435213"/>
    <property type="gene ID" value="TuG1812G0500002424.01"/>
</dbReference>
<evidence type="ECO:0000256" key="1">
    <source>
        <dbReference type="ARBA" id="ARBA00022723"/>
    </source>
</evidence>
<feature type="region of interest" description="Disordered" evidence="5">
    <location>
        <begin position="15"/>
        <end position="38"/>
    </location>
</feature>
<dbReference type="PANTHER" id="PTHR34396:SF27">
    <property type="entry name" value="OS08G0208700 PROTEIN"/>
    <property type="match status" value="1"/>
</dbReference>
<reference evidence="8" key="1">
    <citation type="journal article" date="2013" name="Nature">
        <title>Draft genome of the wheat A-genome progenitor Triticum urartu.</title>
        <authorList>
            <person name="Ling H.Q."/>
            <person name="Zhao S."/>
            <person name="Liu D."/>
            <person name="Wang J."/>
            <person name="Sun H."/>
            <person name="Zhang C."/>
            <person name="Fan H."/>
            <person name="Li D."/>
            <person name="Dong L."/>
            <person name="Tao Y."/>
            <person name="Gao C."/>
            <person name="Wu H."/>
            <person name="Li Y."/>
            <person name="Cui Y."/>
            <person name="Guo X."/>
            <person name="Zheng S."/>
            <person name="Wang B."/>
            <person name="Yu K."/>
            <person name="Liang Q."/>
            <person name="Yang W."/>
            <person name="Lou X."/>
            <person name="Chen J."/>
            <person name="Feng M."/>
            <person name="Jian J."/>
            <person name="Zhang X."/>
            <person name="Luo G."/>
            <person name="Jiang Y."/>
            <person name="Liu J."/>
            <person name="Wang Z."/>
            <person name="Sha Y."/>
            <person name="Zhang B."/>
            <person name="Wu H."/>
            <person name="Tang D."/>
            <person name="Shen Q."/>
            <person name="Xue P."/>
            <person name="Zou S."/>
            <person name="Wang X."/>
            <person name="Liu X."/>
            <person name="Wang F."/>
            <person name="Yang Y."/>
            <person name="An X."/>
            <person name="Dong Z."/>
            <person name="Zhang K."/>
            <person name="Zhang X."/>
            <person name="Luo M.C."/>
            <person name="Dvorak J."/>
            <person name="Tong Y."/>
            <person name="Wang J."/>
            <person name="Yang H."/>
            <person name="Li Z."/>
            <person name="Wang D."/>
            <person name="Zhang A."/>
            <person name="Wang J."/>
        </authorList>
    </citation>
    <scope>NUCLEOTIDE SEQUENCE</scope>
    <source>
        <strain evidence="8">cv. G1812</strain>
    </source>
</reference>
<dbReference type="SMART" id="SM00614">
    <property type="entry name" value="ZnF_BED"/>
    <property type="match status" value="1"/>
</dbReference>
<dbReference type="InterPro" id="IPR053031">
    <property type="entry name" value="Cuticle_assoc_protein"/>
</dbReference>
<keyword evidence="3" id="KW-0862">Zinc</keyword>
<accession>A0A8R7QF93</accession>
<dbReference type="Pfam" id="PF02892">
    <property type="entry name" value="zf-BED"/>
    <property type="match status" value="1"/>
</dbReference>
<evidence type="ECO:0000256" key="3">
    <source>
        <dbReference type="ARBA" id="ARBA00022833"/>
    </source>
</evidence>
<evidence type="ECO:0000259" key="6">
    <source>
        <dbReference type="PROSITE" id="PS50808"/>
    </source>
</evidence>
<dbReference type="AlphaFoldDB" id="A0A8R7QF93"/>
<feature type="domain" description="BED-type" evidence="6">
    <location>
        <begin position="35"/>
        <end position="89"/>
    </location>
</feature>
<dbReference type="GO" id="GO:0005634">
    <property type="term" value="C:nucleus"/>
    <property type="evidence" value="ECO:0007669"/>
    <property type="project" value="TreeGrafter"/>
</dbReference>
<evidence type="ECO:0000256" key="5">
    <source>
        <dbReference type="SAM" id="MobiDB-lite"/>
    </source>
</evidence>
<sequence length="103" mass="11273">MSECVNLSAGYAAGQRSLRETEPDVTPDSVSKKRNKRSKTWTHFTIQNDDPDHANCNYCSVVLGCKSTSAGTSSLVNHLKICKKNPASIGRNHTELTFQVCAD</sequence>
<keyword evidence="2 4" id="KW-0863">Zinc-finger</keyword>
<dbReference type="InterPro" id="IPR036236">
    <property type="entry name" value="Znf_C2H2_sf"/>
</dbReference>
<evidence type="ECO:0000313" key="8">
    <source>
        <dbReference type="Proteomes" id="UP000015106"/>
    </source>
</evidence>
<organism evidence="7 8">
    <name type="scientific">Triticum urartu</name>
    <name type="common">Red wild einkorn</name>
    <name type="synonym">Crithodium urartu</name>
    <dbReference type="NCBI Taxonomy" id="4572"/>
    <lineage>
        <taxon>Eukaryota</taxon>
        <taxon>Viridiplantae</taxon>
        <taxon>Streptophyta</taxon>
        <taxon>Embryophyta</taxon>
        <taxon>Tracheophyta</taxon>
        <taxon>Spermatophyta</taxon>
        <taxon>Magnoliopsida</taxon>
        <taxon>Liliopsida</taxon>
        <taxon>Poales</taxon>
        <taxon>Poaceae</taxon>
        <taxon>BOP clade</taxon>
        <taxon>Pooideae</taxon>
        <taxon>Triticodae</taxon>
        <taxon>Triticeae</taxon>
        <taxon>Triticinae</taxon>
        <taxon>Triticum</taxon>
    </lineage>
</organism>
<dbReference type="InterPro" id="IPR003656">
    <property type="entry name" value="Znf_BED"/>
</dbReference>
<evidence type="ECO:0000256" key="2">
    <source>
        <dbReference type="ARBA" id="ARBA00022771"/>
    </source>
</evidence>
<protein>
    <recommendedName>
        <fullName evidence="6">BED-type domain-containing protein</fullName>
    </recommendedName>
</protein>
<dbReference type="Proteomes" id="UP000015106">
    <property type="component" value="Chromosome 5"/>
</dbReference>
<evidence type="ECO:0000313" key="7">
    <source>
        <dbReference type="EnsemblPlants" id="TuG1812G0500002424.01.T01.cds435213"/>
    </source>
</evidence>
<keyword evidence="1" id="KW-0479">Metal-binding</keyword>
<dbReference type="PANTHER" id="PTHR34396">
    <property type="entry name" value="OS03G0264950 PROTEIN-RELATED"/>
    <property type="match status" value="1"/>
</dbReference>
<evidence type="ECO:0000256" key="4">
    <source>
        <dbReference type="PROSITE-ProRule" id="PRU00027"/>
    </source>
</evidence>
<reference evidence="7" key="3">
    <citation type="submission" date="2022-06" db="UniProtKB">
        <authorList>
            <consortium name="EnsemblPlants"/>
        </authorList>
    </citation>
    <scope>IDENTIFICATION</scope>
</reference>
<dbReference type="GO" id="GO:0006357">
    <property type="term" value="P:regulation of transcription by RNA polymerase II"/>
    <property type="evidence" value="ECO:0007669"/>
    <property type="project" value="TreeGrafter"/>
</dbReference>
<dbReference type="PROSITE" id="PS50808">
    <property type="entry name" value="ZF_BED"/>
    <property type="match status" value="1"/>
</dbReference>
<dbReference type="EnsemblPlants" id="TuG1812G0500002424.01.T01">
    <property type="protein sequence ID" value="TuG1812G0500002424.01.T01.cds435213"/>
    <property type="gene ID" value="TuG1812G0500002424.01"/>
</dbReference>
<dbReference type="GO" id="GO:0008270">
    <property type="term" value="F:zinc ion binding"/>
    <property type="evidence" value="ECO:0007669"/>
    <property type="project" value="UniProtKB-KW"/>
</dbReference>
<dbReference type="GO" id="GO:1990837">
    <property type="term" value="F:sequence-specific double-stranded DNA binding"/>
    <property type="evidence" value="ECO:0007669"/>
    <property type="project" value="TreeGrafter"/>
</dbReference>
<keyword evidence="8" id="KW-1185">Reference proteome</keyword>